<keyword evidence="1" id="KW-1185">Reference proteome</keyword>
<reference evidence="2" key="1">
    <citation type="submission" date="2016-11" db="UniProtKB">
        <authorList>
            <consortium name="WormBaseParasite"/>
        </authorList>
    </citation>
    <scope>IDENTIFICATION</scope>
</reference>
<dbReference type="Proteomes" id="UP000095282">
    <property type="component" value="Unplaced"/>
</dbReference>
<dbReference type="STRING" id="1561998.A0A1I7U3H9"/>
<evidence type="ECO:0000313" key="1">
    <source>
        <dbReference type="Proteomes" id="UP000095282"/>
    </source>
</evidence>
<name>A0A1I7U3H9_9PELO</name>
<dbReference type="WBParaSite" id="Csp11.Scaffold629.g14477.t1">
    <property type="protein sequence ID" value="Csp11.Scaffold629.g14477.t1"/>
    <property type="gene ID" value="Csp11.Scaffold629.g14477"/>
</dbReference>
<dbReference type="eggNOG" id="KOG4177">
    <property type="taxonomic scope" value="Eukaryota"/>
</dbReference>
<sequence>MESDYDNISTMSKLIVQMKEWNQNMKSELPFTALEVFIEKLQKTSFTDKDSDTMKQTIKNLVNYDAALQILSKFGKLDELQKRFNNLNMGDSGVTIEKIVNESGVKELSKCLREKKVDWSTLSNLLEYIINVLKLTDEKSYNHMKTILRELSNMRKELIETETFVKDIASKAHKDDFHNESPLLQFKDSEKLSDHLGNGMRILKHLWRSLESREELLKSLTYGDKVNKYIQEKVPIEYVKKFWSNPRPKIEILLRELQELNSAAQTYINGDLMTIRKIFDEATKVQGIPDVFEYINENLDPKNTEHANAIKNSEGLKSLDMDFSEHKGDLNAASLSLDSINLFFEDFFELTPKKKS</sequence>
<proteinExistence type="predicted"/>
<dbReference type="PANTHER" id="PTHR22956">
    <property type="entry name" value="ANKYRIN REPEAT-CONTAINING PROTEIN F37A4.4-RELATED-RELATED"/>
    <property type="match status" value="1"/>
</dbReference>
<protein>
    <submittedName>
        <fullName evidence="2">WSN domain-containing protein</fullName>
    </submittedName>
</protein>
<dbReference type="AlphaFoldDB" id="A0A1I7U3H9"/>
<organism evidence="1 2">
    <name type="scientific">Caenorhabditis tropicalis</name>
    <dbReference type="NCBI Taxonomy" id="1561998"/>
    <lineage>
        <taxon>Eukaryota</taxon>
        <taxon>Metazoa</taxon>
        <taxon>Ecdysozoa</taxon>
        <taxon>Nematoda</taxon>
        <taxon>Chromadorea</taxon>
        <taxon>Rhabditida</taxon>
        <taxon>Rhabditina</taxon>
        <taxon>Rhabditomorpha</taxon>
        <taxon>Rhabditoidea</taxon>
        <taxon>Rhabditidae</taxon>
        <taxon>Peloderinae</taxon>
        <taxon>Caenorhabditis</taxon>
    </lineage>
</organism>
<dbReference type="InterPro" id="IPR053345">
    <property type="entry name" value="Ankyrin_repeat-containing"/>
</dbReference>
<evidence type="ECO:0000313" key="2">
    <source>
        <dbReference type="WBParaSite" id="Csp11.Scaffold629.g14477.t1"/>
    </source>
</evidence>
<dbReference type="PANTHER" id="PTHR22956:SF17">
    <property type="entry name" value="ANKYRIN REPEAT-CONTAINING PROTEIN F37A4.4-RELATED"/>
    <property type="match status" value="1"/>
</dbReference>
<accession>A0A1I7U3H9</accession>